<organism evidence="1 2">
    <name type="scientific">Rhizophagus irregularis</name>
    <dbReference type="NCBI Taxonomy" id="588596"/>
    <lineage>
        <taxon>Eukaryota</taxon>
        <taxon>Fungi</taxon>
        <taxon>Fungi incertae sedis</taxon>
        <taxon>Mucoromycota</taxon>
        <taxon>Glomeromycotina</taxon>
        <taxon>Glomeromycetes</taxon>
        <taxon>Glomerales</taxon>
        <taxon>Glomeraceae</taxon>
        <taxon>Rhizophagus</taxon>
    </lineage>
</organism>
<sequence>MNHSNISRDFSNQTFYSTNDYEESTFMDDASTQSFPMPNSLSYRIRNRRIQRKIRYRSIINTYTLIHIRQLSRQNTNNQFASQIFNGSIF</sequence>
<dbReference type="OrthoDB" id="10310803at2759"/>
<name>A0A915ZRE7_9GLOM</name>
<evidence type="ECO:0000313" key="2">
    <source>
        <dbReference type="Proteomes" id="UP000684084"/>
    </source>
</evidence>
<comment type="caution">
    <text evidence="1">The sequence shown here is derived from an EMBL/GenBank/DDBJ whole genome shotgun (WGS) entry which is preliminary data.</text>
</comment>
<dbReference type="EMBL" id="CAGKOT010000057">
    <property type="protein sequence ID" value="CAB5387227.1"/>
    <property type="molecule type" value="Genomic_DNA"/>
</dbReference>
<reference evidence="1" key="1">
    <citation type="submission" date="2020-05" db="EMBL/GenBank/DDBJ databases">
        <authorList>
            <person name="Rincon C."/>
            <person name="Sanders R I."/>
            <person name="Robbins C."/>
            <person name="Chaturvedi A."/>
        </authorList>
    </citation>
    <scope>NUCLEOTIDE SEQUENCE</scope>
    <source>
        <strain evidence="1">CHB12</strain>
    </source>
</reference>
<proteinExistence type="predicted"/>
<gene>
    <name evidence="1" type="ORF">CHRIB12_LOCUS20058</name>
</gene>
<evidence type="ECO:0000313" key="1">
    <source>
        <dbReference type="EMBL" id="CAB5387227.1"/>
    </source>
</evidence>
<protein>
    <submittedName>
        <fullName evidence="1">Uncharacterized protein</fullName>
    </submittedName>
</protein>
<dbReference type="Proteomes" id="UP000684084">
    <property type="component" value="Unassembled WGS sequence"/>
</dbReference>
<dbReference type="AlphaFoldDB" id="A0A915ZRE7"/>
<accession>A0A915ZRE7</accession>